<proteinExistence type="predicted"/>
<evidence type="ECO:0000256" key="3">
    <source>
        <dbReference type="SAM" id="MobiDB-lite"/>
    </source>
</evidence>
<dbReference type="AlphaFoldDB" id="A0A654G329"/>
<protein>
    <recommendedName>
        <fullName evidence="6">Transmembrane protein</fullName>
    </recommendedName>
</protein>
<evidence type="ECO:0008006" key="6">
    <source>
        <dbReference type="Google" id="ProtNLM"/>
    </source>
</evidence>
<reference evidence="4 5" key="1">
    <citation type="submission" date="2019-11" db="EMBL/GenBank/DDBJ databases">
        <authorList>
            <person name="Jiao W.-B."/>
            <person name="Schneeberger K."/>
        </authorList>
    </citation>
    <scope>NUCLEOTIDE SEQUENCE [LARGE SCALE GENOMIC DNA]</scope>
    <source>
        <strain evidence="5">cv. An-1</strain>
    </source>
</reference>
<evidence type="ECO:0000256" key="2">
    <source>
        <dbReference type="ARBA" id="ARBA00023136"/>
    </source>
</evidence>
<dbReference type="GO" id="GO:0016020">
    <property type="term" value="C:membrane"/>
    <property type="evidence" value="ECO:0007669"/>
    <property type="project" value="UniProtKB-SubCell"/>
</dbReference>
<evidence type="ECO:0000313" key="4">
    <source>
        <dbReference type="EMBL" id="VYS67545.1"/>
    </source>
</evidence>
<comment type="subcellular location">
    <subcellularLocation>
        <location evidence="1">Membrane</location>
    </subcellularLocation>
</comment>
<accession>A0A654G329</accession>
<keyword evidence="2" id="KW-0472">Membrane</keyword>
<gene>
    <name evidence="4" type="ORF">AN1_LOCUS22944</name>
</gene>
<dbReference type="PANTHER" id="PTHR31415">
    <property type="entry name" value="OS05G0367900 PROTEIN"/>
    <property type="match status" value="1"/>
</dbReference>
<feature type="compositionally biased region" description="Acidic residues" evidence="3">
    <location>
        <begin position="15"/>
        <end position="41"/>
    </location>
</feature>
<dbReference type="Proteomes" id="UP000426265">
    <property type="component" value="Unassembled WGS sequence"/>
</dbReference>
<feature type="region of interest" description="Disordered" evidence="3">
    <location>
        <begin position="12"/>
        <end position="51"/>
    </location>
</feature>
<organism evidence="4 5">
    <name type="scientific">Arabidopsis thaliana</name>
    <name type="common">Mouse-ear cress</name>
    <dbReference type="NCBI Taxonomy" id="3702"/>
    <lineage>
        <taxon>Eukaryota</taxon>
        <taxon>Viridiplantae</taxon>
        <taxon>Streptophyta</taxon>
        <taxon>Embryophyta</taxon>
        <taxon>Tracheophyta</taxon>
        <taxon>Spermatophyta</taxon>
        <taxon>Magnoliopsida</taxon>
        <taxon>eudicotyledons</taxon>
        <taxon>Gunneridae</taxon>
        <taxon>Pentapetalae</taxon>
        <taxon>rosids</taxon>
        <taxon>malvids</taxon>
        <taxon>Brassicales</taxon>
        <taxon>Brassicaceae</taxon>
        <taxon>Camelineae</taxon>
        <taxon>Arabidopsis</taxon>
    </lineage>
</organism>
<dbReference type="ExpressionAtlas" id="A0A654G329">
    <property type="expression patterns" value="baseline"/>
</dbReference>
<dbReference type="GO" id="GO:0098542">
    <property type="term" value="P:defense response to other organism"/>
    <property type="evidence" value="ECO:0007669"/>
    <property type="project" value="InterPro"/>
</dbReference>
<dbReference type="PANTHER" id="PTHR31415:SF172">
    <property type="entry name" value="TRANSMEMBRANE PROTEIN"/>
    <property type="match status" value="1"/>
</dbReference>
<evidence type="ECO:0000313" key="5">
    <source>
        <dbReference type="Proteomes" id="UP000426265"/>
    </source>
</evidence>
<evidence type="ECO:0000256" key="1">
    <source>
        <dbReference type="ARBA" id="ARBA00004370"/>
    </source>
</evidence>
<name>A0A654G329_ARATH</name>
<dbReference type="InterPro" id="IPR044839">
    <property type="entry name" value="NDR1-like"/>
</dbReference>
<sequence length="452" mass="49505">MSLGLMVTMLKVTQDDVEDGKTDEDEDGDNKDGDGYDDYQGDDGSMGASTIDPTIDGEFSRLLAECTYKSQRVPGGDNISHSGNRTPAVTPRKIVNGYPMETSSAIPPPPPPRVGWWSRPIVTVPLGNDREPTCKETTVCLTPCCAGLFTIVAVYLLIFHVVNNAHCHAKFSIQSITVSPSSATWHVDFLVKNPSPRYSIYYGPDETAVSLGTLNAAVLDTFHERKSRSHTAFSVDFIAEGNPNGVVFKELYVKLKAKHKIYGNVFGYAGHIDIRCQNLTRSYENVEKIHCHSSYTDMEALTGNSVSVSNANVSTADWTIGFVAKSPVTGCKISLHPLNARLLRGGEVISKSASYSSDYFVTGDKPDVLFEKVVKPEVIGDVIWHLRVEVLFAMDTDVSCFNGFLIAVCPDIAVKFTTDPAGKGMGSLLGHMRWCDYEFREKLDSSHSIFSS</sequence>
<dbReference type="EMBL" id="CACRSJ010000110">
    <property type="protein sequence ID" value="VYS67545.1"/>
    <property type="molecule type" value="Genomic_DNA"/>
</dbReference>